<accession>A0A814SR86</accession>
<proteinExistence type="predicted"/>
<dbReference type="Proteomes" id="UP000663829">
    <property type="component" value="Unassembled WGS sequence"/>
</dbReference>
<keyword evidence="3" id="KW-1185">Reference proteome</keyword>
<dbReference type="EMBL" id="CAJNOQ010006902">
    <property type="protein sequence ID" value="CAF1151216.1"/>
    <property type="molecule type" value="Genomic_DNA"/>
</dbReference>
<dbReference type="EMBL" id="CAJOBC010006902">
    <property type="protein sequence ID" value="CAF3914738.1"/>
    <property type="molecule type" value="Genomic_DNA"/>
</dbReference>
<evidence type="ECO:0000313" key="3">
    <source>
        <dbReference type="Proteomes" id="UP000663829"/>
    </source>
</evidence>
<dbReference type="AlphaFoldDB" id="A0A814SR86"/>
<evidence type="ECO:0000313" key="2">
    <source>
        <dbReference type="EMBL" id="CAF3914738.1"/>
    </source>
</evidence>
<sequence>MNTSNCEIMLINSTSACTAAININFFKHTINITFAGNQESVLTYWPFSLSMTTTFHFETKIRSNMYIEYLCLTEDKCELTYTMNILSKLIQNFNFAQLFDNFSMVLYDNNRNRTSVCRTKSDNIEMCIRRCKLSRTRSNLEQICDENEFNNNSLKVYFGRALSNNNNRINTDSVTYQCNRNFCNGNDAMKYVDKVIDVEMQQFAIQLNEASLTNINSLIILCIIATRVLL</sequence>
<comment type="caution">
    <text evidence="1">The sequence shown here is derived from an EMBL/GenBank/DDBJ whole genome shotgun (WGS) entry which is preliminary data.</text>
</comment>
<gene>
    <name evidence="1" type="ORF">GPM918_LOCUS21190</name>
    <name evidence="2" type="ORF">SRO942_LOCUS21187</name>
</gene>
<protein>
    <submittedName>
        <fullName evidence="1">Uncharacterized protein</fullName>
    </submittedName>
</protein>
<dbReference type="Proteomes" id="UP000681722">
    <property type="component" value="Unassembled WGS sequence"/>
</dbReference>
<organism evidence="1 3">
    <name type="scientific">Didymodactylos carnosus</name>
    <dbReference type="NCBI Taxonomy" id="1234261"/>
    <lineage>
        <taxon>Eukaryota</taxon>
        <taxon>Metazoa</taxon>
        <taxon>Spiralia</taxon>
        <taxon>Gnathifera</taxon>
        <taxon>Rotifera</taxon>
        <taxon>Eurotatoria</taxon>
        <taxon>Bdelloidea</taxon>
        <taxon>Philodinida</taxon>
        <taxon>Philodinidae</taxon>
        <taxon>Didymodactylos</taxon>
    </lineage>
</organism>
<reference evidence="1" key="1">
    <citation type="submission" date="2021-02" db="EMBL/GenBank/DDBJ databases">
        <authorList>
            <person name="Nowell W R."/>
        </authorList>
    </citation>
    <scope>NUCLEOTIDE SEQUENCE</scope>
</reference>
<evidence type="ECO:0000313" key="1">
    <source>
        <dbReference type="EMBL" id="CAF1151216.1"/>
    </source>
</evidence>
<name>A0A814SR86_9BILA</name>